<feature type="domain" description="EGF-like" evidence="3">
    <location>
        <begin position="152"/>
        <end position="186"/>
    </location>
</feature>
<dbReference type="PROSITE" id="PS01186">
    <property type="entry name" value="EGF_2"/>
    <property type="match status" value="2"/>
</dbReference>
<dbReference type="InterPro" id="IPR053295">
    <property type="entry name" value="Innate_immunity_reg"/>
</dbReference>
<dbReference type="SUPFAM" id="SSF57196">
    <property type="entry name" value="EGF/Laminin"/>
    <property type="match status" value="2"/>
</dbReference>
<dbReference type="PANTHER" id="PTHR47324">
    <property type="entry name" value="PROTEIN IRG-7-RELATED"/>
    <property type="match status" value="1"/>
</dbReference>
<accession>A0ABR1DB86</accession>
<dbReference type="Proteomes" id="UP001303046">
    <property type="component" value="Unassembled WGS sequence"/>
</dbReference>
<comment type="caution">
    <text evidence="4">The sequence shown here is derived from an EMBL/GenBank/DDBJ whole genome shotgun (WGS) entry which is preliminary data.</text>
</comment>
<evidence type="ECO:0000256" key="1">
    <source>
        <dbReference type="ARBA" id="ARBA00023157"/>
    </source>
</evidence>
<gene>
    <name evidence="4" type="primary">Necator_chrIV.g13696</name>
    <name evidence="4" type="ORF">RB195_000404</name>
</gene>
<protein>
    <recommendedName>
        <fullName evidence="3">EGF-like domain-containing protein</fullName>
    </recommendedName>
</protein>
<reference evidence="4 5" key="1">
    <citation type="submission" date="2023-08" db="EMBL/GenBank/DDBJ databases">
        <title>A Necator americanus chromosomal reference genome.</title>
        <authorList>
            <person name="Ilik V."/>
            <person name="Petrzelkova K.J."/>
            <person name="Pardy F."/>
            <person name="Fuh T."/>
            <person name="Niatou-Singa F.S."/>
            <person name="Gouil Q."/>
            <person name="Baker L."/>
            <person name="Ritchie M.E."/>
            <person name="Jex A.R."/>
            <person name="Gazzola D."/>
            <person name="Li H."/>
            <person name="Toshio Fujiwara R."/>
            <person name="Zhan B."/>
            <person name="Aroian R.V."/>
            <person name="Pafco B."/>
            <person name="Schwarz E.M."/>
        </authorList>
    </citation>
    <scope>NUCLEOTIDE SEQUENCE [LARGE SCALE GENOMIC DNA]</scope>
    <source>
        <strain evidence="4 5">Aroian</strain>
        <tissue evidence="4">Whole animal</tissue>
    </source>
</reference>
<dbReference type="Pfam" id="PF07974">
    <property type="entry name" value="EGF_2"/>
    <property type="match status" value="1"/>
</dbReference>
<name>A0ABR1DB86_NECAM</name>
<organism evidence="4 5">
    <name type="scientific">Necator americanus</name>
    <name type="common">Human hookworm</name>
    <dbReference type="NCBI Taxonomy" id="51031"/>
    <lineage>
        <taxon>Eukaryota</taxon>
        <taxon>Metazoa</taxon>
        <taxon>Ecdysozoa</taxon>
        <taxon>Nematoda</taxon>
        <taxon>Chromadorea</taxon>
        <taxon>Rhabditida</taxon>
        <taxon>Rhabditina</taxon>
        <taxon>Rhabditomorpha</taxon>
        <taxon>Strongyloidea</taxon>
        <taxon>Ancylostomatidae</taxon>
        <taxon>Bunostominae</taxon>
        <taxon>Necator</taxon>
    </lineage>
</organism>
<evidence type="ECO:0000259" key="3">
    <source>
        <dbReference type="PROSITE" id="PS50026"/>
    </source>
</evidence>
<proteinExistence type="predicted"/>
<keyword evidence="5" id="KW-1185">Reference proteome</keyword>
<evidence type="ECO:0000313" key="5">
    <source>
        <dbReference type="Proteomes" id="UP001303046"/>
    </source>
</evidence>
<comment type="caution">
    <text evidence="2">Lacks conserved residue(s) required for the propagation of feature annotation.</text>
</comment>
<dbReference type="EMBL" id="JAVFWL010000004">
    <property type="protein sequence ID" value="KAK6747165.1"/>
    <property type="molecule type" value="Genomic_DNA"/>
</dbReference>
<dbReference type="PROSITE" id="PS00022">
    <property type="entry name" value="EGF_1"/>
    <property type="match status" value="2"/>
</dbReference>
<dbReference type="Gene3D" id="2.10.25.10">
    <property type="entry name" value="Laminin"/>
    <property type="match status" value="2"/>
</dbReference>
<dbReference type="PROSITE" id="PS50026">
    <property type="entry name" value="EGF_3"/>
    <property type="match status" value="1"/>
</dbReference>
<dbReference type="InterPro" id="IPR000742">
    <property type="entry name" value="EGF"/>
</dbReference>
<sequence length="259" mass="28215">MQEVPTVLDGCAALQSDKTGIVLAEEAPKCQNGGVVSLMNTTCFCPRGFIGNLCEKIGDYNAMFTLSGRSTGRIYQVQPENTKNLTQSHQYWANSGSVPPPYNPQQPCVYWNDSVPEGTENTWTLGDCNVPRTFICQKFQFDNENHNGVSQEGGSCSDPICVNGGTRVSQEARCECRKGYTGIHCQDEHVQPTTLFRDGRTKFYRIDTNQSLGTYTLTSISGGERCTFTADTGALNNVVPSIQTLIKEAGSSGGKYCGN</sequence>
<dbReference type="InterPro" id="IPR013111">
    <property type="entry name" value="EGF_extracell"/>
</dbReference>
<feature type="disulfide bond" evidence="2">
    <location>
        <begin position="176"/>
        <end position="185"/>
    </location>
</feature>
<evidence type="ECO:0000256" key="2">
    <source>
        <dbReference type="PROSITE-ProRule" id="PRU00076"/>
    </source>
</evidence>
<keyword evidence="1 2" id="KW-1015">Disulfide bond</keyword>
<keyword evidence="2" id="KW-0245">EGF-like domain</keyword>
<dbReference type="PANTHER" id="PTHR47324:SF1">
    <property type="entry name" value="EGF-LIKE DOMAIN-CONTAINING PROTEIN-RELATED"/>
    <property type="match status" value="1"/>
</dbReference>
<evidence type="ECO:0000313" key="4">
    <source>
        <dbReference type="EMBL" id="KAK6747165.1"/>
    </source>
</evidence>
<dbReference type="SMART" id="SM00181">
    <property type="entry name" value="EGF"/>
    <property type="match status" value="2"/>
</dbReference>